<dbReference type="HOGENOM" id="CLU_2673585_0_0_1"/>
<evidence type="ECO:0000313" key="1">
    <source>
        <dbReference type="EMBL" id="EFX83268.1"/>
    </source>
</evidence>
<proteinExistence type="predicted"/>
<name>E9GAL5_DAPPU</name>
<gene>
    <name evidence="1" type="ORF">DAPPUDRAFT_315721</name>
</gene>
<dbReference type="Proteomes" id="UP000000305">
    <property type="component" value="Unassembled WGS sequence"/>
</dbReference>
<sequence>MAQRHLLAQLSPSCQVIRIHTMNLSRSNRLGFRFHRIAQLSSAIGLMSSLTPNMQDLGDLLLVLENLQLPTSSTY</sequence>
<dbReference type="KEGG" id="dpx:DAPPUDRAFT_315721"/>
<dbReference type="InParanoid" id="E9GAL5"/>
<organism evidence="1 2">
    <name type="scientific">Daphnia pulex</name>
    <name type="common">Water flea</name>
    <dbReference type="NCBI Taxonomy" id="6669"/>
    <lineage>
        <taxon>Eukaryota</taxon>
        <taxon>Metazoa</taxon>
        <taxon>Ecdysozoa</taxon>
        <taxon>Arthropoda</taxon>
        <taxon>Crustacea</taxon>
        <taxon>Branchiopoda</taxon>
        <taxon>Diplostraca</taxon>
        <taxon>Cladocera</taxon>
        <taxon>Anomopoda</taxon>
        <taxon>Daphniidae</taxon>
        <taxon>Daphnia</taxon>
    </lineage>
</organism>
<reference evidence="1 2" key="1">
    <citation type="journal article" date="2011" name="Science">
        <title>The ecoresponsive genome of Daphnia pulex.</title>
        <authorList>
            <person name="Colbourne J.K."/>
            <person name="Pfrender M.E."/>
            <person name="Gilbert D."/>
            <person name="Thomas W.K."/>
            <person name="Tucker A."/>
            <person name="Oakley T.H."/>
            <person name="Tokishita S."/>
            <person name="Aerts A."/>
            <person name="Arnold G.J."/>
            <person name="Basu M.K."/>
            <person name="Bauer D.J."/>
            <person name="Caceres C.E."/>
            <person name="Carmel L."/>
            <person name="Casola C."/>
            <person name="Choi J.H."/>
            <person name="Detter J.C."/>
            <person name="Dong Q."/>
            <person name="Dusheyko S."/>
            <person name="Eads B.D."/>
            <person name="Frohlich T."/>
            <person name="Geiler-Samerotte K.A."/>
            <person name="Gerlach D."/>
            <person name="Hatcher P."/>
            <person name="Jogdeo S."/>
            <person name="Krijgsveld J."/>
            <person name="Kriventseva E.V."/>
            <person name="Kultz D."/>
            <person name="Laforsch C."/>
            <person name="Lindquist E."/>
            <person name="Lopez J."/>
            <person name="Manak J.R."/>
            <person name="Muller J."/>
            <person name="Pangilinan J."/>
            <person name="Patwardhan R.P."/>
            <person name="Pitluck S."/>
            <person name="Pritham E.J."/>
            <person name="Rechtsteiner A."/>
            <person name="Rho M."/>
            <person name="Rogozin I.B."/>
            <person name="Sakarya O."/>
            <person name="Salamov A."/>
            <person name="Schaack S."/>
            <person name="Shapiro H."/>
            <person name="Shiga Y."/>
            <person name="Skalitzky C."/>
            <person name="Smith Z."/>
            <person name="Souvorov A."/>
            <person name="Sung W."/>
            <person name="Tang Z."/>
            <person name="Tsuchiya D."/>
            <person name="Tu H."/>
            <person name="Vos H."/>
            <person name="Wang M."/>
            <person name="Wolf Y.I."/>
            <person name="Yamagata H."/>
            <person name="Yamada T."/>
            <person name="Ye Y."/>
            <person name="Shaw J.R."/>
            <person name="Andrews J."/>
            <person name="Crease T.J."/>
            <person name="Tang H."/>
            <person name="Lucas S.M."/>
            <person name="Robertson H.M."/>
            <person name="Bork P."/>
            <person name="Koonin E.V."/>
            <person name="Zdobnov E.M."/>
            <person name="Grigoriev I.V."/>
            <person name="Lynch M."/>
            <person name="Boore J.L."/>
        </authorList>
    </citation>
    <scope>NUCLEOTIDE SEQUENCE [LARGE SCALE GENOMIC DNA]</scope>
</reference>
<evidence type="ECO:0000313" key="2">
    <source>
        <dbReference type="Proteomes" id="UP000000305"/>
    </source>
</evidence>
<keyword evidence="2" id="KW-1185">Reference proteome</keyword>
<dbReference type="AlphaFoldDB" id="E9GAL5"/>
<accession>E9GAL5</accession>
<dbReference type="EMBL" id="GL732537">
    <property type="protein sequence ID" value="EFX83268.1"/>
    <property type="molecule type" value="Genomic_DNA"/>
</dbReference>
<protein>
    <submittedName>
        <fullName evidence="1">Uncharacterized protein</fullName>
    </submittedName>
</protein>